<organism evidence="2 3">
    <name type="scientific">Armillaria luteobubalina</name>
    <dbReference type="NCBI Taxonomy" id="153913"/>
    <lineage>
        <taxon>Eukaryota</taxon>
        <taxon>Fungi</taxon>
        <taxon>Dikarya</taxon>
        <taxon>Basidiomycota</taxon>
        <taxon>Agaricomycotina</taxon>
        <taxon>Agaricomycetes</taxon>
        <taxon>Agaricomycetidae</taxon>
        <taxon>Agaricales</taxon>
        <taxon>Marasmiineae</taxon>
        <taxon>Physalacriaceae</taxon>
        <taxon>Armillaria</taxon>
    </lineage>
</organism>
<feature type="region of interest" description="Disordered" evidence="1">
    <location>
        <begin position="269"/>
        <end position="435"/>
    </location>
</feature>
<dbReference type="Proteomes" id="UP001175228">
    <property type="component" value="Unassembled WGS sequence"/>
</dbReference>
<accession>A0AA39QPZ7</accession>
<protein>
    <submittedName>
        <fullName evidence="2">Uncharacterized protein</fullName>
    </submittedName>
</protein>
<feature type="compositionally biased region" description="Basic and acidic residues" evidence="1">
    <location>
        <begin position="269"/>
        <end position="294"/>
    </location>
</feature>
<keyword evidence="3" id="KW-1185">Reference proteome</keyword>
<evidence type="ECO:0000256" key="1">
    <source>
        <dbReference type="SAM" id="MobiDB-lite"/>
    </source>
</evidence>
<name>A0AA39QPZ7_9AGAR</name>
<comment type="caution">
    <text evidence="2">The sequence shown here is derived from an EMBL/GenBank/DDBJ whole genome shotgun (WGS) entry which is preliminary data.</text>
</comment>
<dbReference type="EMBL" id="JAUEPU010000001">
    <property type="protein sequence ID" value="KAK0505744.1"/>
    <property type="molecule type" value="Genomic_DNA"/>
</dbReference>
<feature type="region of interest" description="Disordered" evidence="1">
    <location>
        <begin position="170"/>
        <end position="223"/>
    </location>
</feature>
<feature type="compositionally biased region" description="Polar residues" evidence="1">
    <location>
        <begin position="311"/>
        <end position="352"/>
    </location>
</feature>
<sequence>MADADYFTVSKPYPLHFEWDQEQDIIKHVRWIAACIDSPEQFYAFHYKPSAPSMIIIEIEKNCSKKRETLLGEHRWKEFLLAPSEEEGEYISQIFPCLHSAPLQLRNDGWHRISIRGIWFKGWSPNRCKDIMHPYPITHDCTPPIENRTNRPLCRPLPSSFLKFRIMQKSAAKPTSRASVPGAQRERAQNRSVPKTPSDPPGLRPQDDPNAGEAPEQFEEEYDETVENIWEQNLKSTSTEPICPTHNRVCKKAICATYDKLLKSIERKEKDAQKGAKKKEKYDAWRQKLKESKSQRGGRGAKKETDDKGSDGNNKTSAASNDQSWGNDNDWTGTWGPSDSNNKKSTPSNNQRRGNDDDWTADQAQSDGNNKKFTPSNGQSWADEVEQQWESGAVRGEGDRNDRMVSASLADDSRSPSPDLPVTAEVEDEEFDPWA</sequence>
<feature type="compositionally biased region" description="Basic and acidic residues" evidence="1">
    <location>
        <begin position="301"/>
        <end position="310"/>
    </location>
</feature>
<gene>
    <name evidence="2" type="ORF">EDD18DRAFT_1120560</name>
</gene>
<reference evidence="2" key="1">
    <citation type="submission" date="2023-06" db="EMBL/GenBank/DDBJ databases">
        <authorList>
            <consortium name="Lawrence Berkeley National Laboratory"/>
            <person name="Ahrendt S."/>
            <person name="Sahu N."/>
            <person name="Indic B."/>
            <person name="Wong-Bajracharya J."/>
            <person name="Merenyi Z."/>
            <person name="Ke H.-M."/>
            <person name="Monk M."/>
            <person name="Kocsube S."/>
            <person name="Drula E."/>
            <person name="Lipzen A."/>
            <person name="Balint B."/>
            <person name="Henrissat B."/>
            <person name="Andreopoulos B."/>
            <person name="Martin F.M."/>
            <person name="Harder C.B."/>
            <person name="Rigling D."/>
            <person name="Ford K.L."/>
            <person name="Foster G.D."/>
            <person name="Pangilinan J."/>
            <person name="Papanicolaou A."/>
            <person name="Barry K."/>
            <person name="LaButti K."/>
            <person name="Viragh M."/>
            <person name="Koriabine M."/>
            <person name="Yan M."/>
            <person name="Riley R."/>
            <person name="Champramary S."/>
            <person name="Plett K.L."/>
            <person name="Tsai I.J."/>
            <person name="Slot J."/>
            <person name="Sipos G."/>
            <person name="Plett J."/>
            <person name="Nagy L.G."/>
            <person name="Grigoriev I.V."/>
        </authorList>
    </citation>
    <scope>NUCLEOTIDE SEQUENCE</scope>
    <source>
        <strain evidence="2">HWK02</strain>
    </source>
</reference>
<evidence type="ECO:0000313" key="2">
    <source>
        <dbReference type="EMBL" id="KAK0505744.1"/>
    </source>
</evidence>
<feature type="compositionally biased region" description="Polar residues" evidence="1">
    <location>
        <begin position="362"/>
        <end position="380"/>
    </location>
</feature>
<dbReference type="AlphaFoldDB" id="A0AA39QPZ7"/>
<proteinExistence type="predicted"/>
<evidence type="ECO:0000313" key="3">
    <source>
        <dbReference type="Proteomes" id="UP001175228"/>
    </source>
</evidence>
<feature type="compositionally biased region" description="Acidic residues" evidence="1">
    <location>
        <begin position="425"/>
        <end position="435"/>
    </location>
</feature>